<dbReference type="Proteomes" id="UP000642180">
    <property type="component" value="Unassembled WGS sequence"/>
</dbReference>
<reference evidence="2" key="1">
    <citation type="journal article" date="2019" name="Int. J. Syst. Evol. Microbiol.">
        <title>The Global Catalogue of Microorganisms (GCM) 10K type strain sequencing project: providing services to taxonomists for standard genome sequencing and annotation.</title>
        <authorList>
            <consortium name="The Broad Institute Genomics Platform"/>
            <consortium name="The Broad Institute Genome Sequencing Center for Infectious Disease"/>
            <person name="Wu L."/>
            <person name="Ma J."/>
        </authorList>
    </citation>
    <scope>NUCLEOTIDE SEQUENCE [LARGE SCALE GENOMIC DNA]</scope>
    <source>
        <strain evidence="2">CCM 2767</strain>
    </source>
</reference>
<evidence type="ECO:0000313" key="2">
    <source>
        <dbReference type="Proteomes" id="UP000642180"/>
    </source>
</evidence>
<organism evidence="1 2">
    <name type="scientific">Oxalicibacterium faecigallinarum</name>
    <dbReference type="NCBI Taxonomy" id="573741"/>
    <lineage>
        <taxon>Bacteria</taxon>
        <taxon>Pseudomonadati</taxon>
        <taxon>Pseudomonadota</taxon>
        <taxon>Betaproteobacteria</taxon>
        <taxon>Burkholderiales</taxon>
        <taxon>Oxalobacteraceae</taxon>
        <taxon>Oxalicibacterium</taxon>
    </lineage>
</organism>
<dbReference type="EMBL" id="BMDI01000001">
    <property type="protein sequence ID" value="GGI19218.1"/>
    <property type="molecule type" value="Genomic_DNA"/>
</dbReference>
<name>A0A8J3AQP8_9BURK</name>
<sequence length="93" mass="10203">MSAIEYKGYRVAVSAAVLADGDEARDEWGGAYRIWIPGARKPIEGTIDGSERSEDEAAIRTLRIAKVAIDEVLCHPVEQARVKLSTLGDRFTL</sequence>
<dbReference type="AlphaFoldDB" id="A0A8J3AQP8"/>
<proteinExistence type="predicted"/>
<evidence type="ECO:0000313" key="1">
    <source>
        <dbReference type="EMBL" id="GGI19218.1"/>
    </source>
</evidence>
<keyword evidence="2" id="KW-1185">Reference proteome</keyword>
<gene>
    <name evidence="1" type="ORF">GCM10008066_17980</name>
</gene>
<accession>A0A8J3AQP8</accession>
<dbReference type="RefSeq" id="WP_188380893.1">
    <property type="nucleotide sequence ID" value="NZ_BMDI01000001.1"/>
</dbReference>
<comment type="caution">
    <text evidence="1">The sequence shown here is derived from an EMBL/GenBank/DDBJ whole genome shotgun (WGS) entry which is preliminary data.</text>
</comment>
<protein>
    <submittedName>
        <fullName evidence="1">Uncharacterized protein</fullName>
    </submittedName>
</protein>